<dbReference type="EMBL" id="JBBPFD010000274">
    <property type="protein sequence ID" value="KAK7879412.1"/>
    <property type="molecule type" value="Genomic_DNA"/>
</dbReference>
<keyword evidence="10" id="KW-0732">Signal</keyword>
<evidence type="ECO:0000256" key="7">
    <source>
        <dbReference type="ARBA" id="ARBA00023157"/>
    </source>
</evidence>
<dbReference type="GO" id="GO:0005886">
    <property type="term" value="C:plasma membrane"/>
    <property type="evidence" value="ECO:0007669"/>
    <property type="project" value="TreeGrafter"/>
</dbReference>
<feature type="chain" id="PRO_5044013079" description="Polycystic kidney disease protein 1-like 1" evidence="10">
    <location>
        <begin position="22"/>
        <end position="2158"/>
    </location>
</feature>
<feature type="transmembrane region" description="Helical" evidence="9">
    <location>
        <begin position="1761"/>
        <end position="1780"/>
    </location>
</feature>
<name>A0AAW0MH08_9GOBI</name>
<evidence type="ECO:0000256" key="10">
    <source>
        <dbReference type="SAM" id="SignalP"/>
    </source>
</evidence>
<feature type="transmembrane region" description="Helical" evidence="9">
    <location>
        <begin position="2039"/>
        <end position="2059"/>
    </location>
</feature>
<dbReference type="Pfam" id="PF01477">
    <property type="entry name" value="PLAT"/>
    <property type="match status" value="1"/>
</dbReference>
<evidence type="ECO:0000256" key="8">
    <source>
        <dbReference type="PROSITE-ProRule" id="PRU00152"/>
    </source>
</evidence>
<dbReference type="InterPro" id="IPR000601">
    <property type="entry name" value="PKD_dom"/>
</dbReference>
<dbReference type="Pfam" id="PF00801">
    <property type="entry name" value="PKD"/>
    <property type="match status" value="2"/>
</dbReference>
<feature type="transmembrane region" description="Helical" evidence="9">
    <location>
        <begin position="1903"/>
        <end position="1924"/>
    </location>
</feature>
<dbReference type="PROSITE" id="PS51111">
    <property type="entry name" value="REJ"/>
    <property type="match status" value="1"/>
</dbReference>
<organism evidence="15 16">
    <name type="scientific">Mugilogobius chulae</name>
    <name type="common">yellowstripe goby</name>
    <dbReference type="NCBI Taxonomy" id="88201"/>
    <lineage>
        <taxon>Eukaryota</taxon>
        <taxon>Metazoa</taxon>
        <taxon>Chordata</taxon>
        <taxon>Craniata</taxon>
        <taxon>Vertebrata</taxon>
        <taxon>Euteleostomi</taxon>
        <taxon>Actinopterygii</taxon>
        <taxon>Neopterygii</taxon>
        <taxon>Teleostei</taxon>
        <taxon>Neoteleostei</taxon>
        <taxon>Acanthomorphata</taxon>
        <taxon>Gobiaria</taxon>
        <taxon>Gobiiformes</taxon>
        <taxon>Gobioidei</taxon>
        <taxon>Gobiidae</taxon>
        <taxon>Gobionellinae</taxon>
        <taxon>Mugilogobius</taxon>
    </lineage>
</organism>
<keyword evidence="3 9" id="KW-0812">Transmembrane</keyword>
<dbReference type="InterPro" id="IPR014010">
    <property type="entry name" value="REJ_dom"/>
</dbReference>
<feature type="transmembrane region" description="Helical" evidence="9">
    <location>
        <begin position="1936"/>
        <end position="1961"/>
    </location>
</feature>
<dbReference type="SUPFAM" id="SSF49723">
    <property type="entry name" value="Lipase/lipooxygenase domain (PLAT/LH2 domain)"/>
    <property type="match status" value="1"/>
</dbReference>
<dbReference type="PANTHER" id="PTHR46730">
    <property type="entry name" value="POLYCYSTIN-1"/>
    <property type="match status" value="1"/>
</dbReference>
<dbReference type="InterPro" id="IPR002859">
    <property type="entry name" value="PKD/REJ-like"/>
</dbReference>
<feature type="signal peptide" evidence="10">
    <location>
        <begin position="1"/>
        <end position="21"/>
    </location>
</feature>
<keyword evidence="7" id="KW-1015">Disulfide bond</keyword>
<dbReference type="CDD" id="cd00146">
    <property type="entry name" value="PKD"/>
    <property type="match status" value="2"/>
</dbReference>
<evidence type="ECO:0000256" key="5">
    <source>
        <dbReference type="ARBA" id="ARBA00022989"/>
    </source>
</evidence>
<proteinExistence type="inferred from homology"/>
<dbReference type="Proteomes" id="UP001460270">
    <property type="component" value="Unassembled WGS sequence"/>
</dbReference>
<dbReference type="InterPro" id="IPR013783">
    <property type="entry name" value="Ig-like_fold"/>
</dbReference>
<sequence length="2158" mass="244614">MSPRFALTVWSFLSLSFGAAGSPSSWRGGSWFLGCVHCSGELQPDCSDLDPVLCSAFCQRKGCSVAAVSLGGCFCGDQELMSCPSSDCPNHSTQVMGRRAVLLPVGEGQRNVALYQTSGPFLDTLSLSVSPDLIFTNTTFTVRVSGKLAAPLNQTTGIFGLERHNLSDVTVEFLGMTPRGQSSLHVNILDRGSFNVSSNWTLETPGTYEIRVTVSNILSEITASLNLIVLAQRADGLVKVWHRVDSECDWCLTQREKTSSVKITCINSTQSKTVKLQKEKRDSFHTGNVVEVHAAKQAYPTNTPVLFSAVTEEQDSVEFLWQFGDSTSARHTLKTITKKYRKPGRYNVTVVMVTPRTSTISDIFPVVIQKAVKLNRLVHQASVLQHHPAELSCRVNTGTDLNFLWTFGDGWTKTGQSAVQHVFHRQFTVEVTAFNLVSSASLKSHIFVVDTACQPPPVKNMGPLTVKVPRYEPIRFGVTYESEFDCDILIFGGVQYTWTLYDSMGQVFPLPHIETNRQTLALPSHFLHSDTYTAVAKVKVVGSVVYSNYSVNVQVINSAPVAIIRGATNVFINNKNTTVVTLDGTKSYDPDFPHNTPRFSWTCKPMSSISSSCFDRDVHLSSAVASFPASFLKINFDQFHFTLTIESAGRSASSDVFITVTTDLQEEVSIDCPQCQSDKVNWDQPFSVQAFCERSKTHSNLINYSWSLHQVNASSRPISEIPFCYTVDLGAPSSIKDTFIDSDLASRSLRHWRSNFIFIYLYSDNYSNNYNELATFDFVGFHRYQHFDSFLNAEEGESKISPGRTTVEDGESFILGEDLEFDPGSHREEGSNLVHVRPHVAVQEPTLLDLPRDPVPRWVFESYTYTGISSSQLHFKPFSLRPGSRYMLEVIATQTHGKSKQLNHTKQFVGQSQFFFQTKPAPKGMTCQVQPTNGVELITVFSVFCTSGREDLLYKYSFSVGHRPPQTLYQGSDFEHYFSLPAGDSNDDYKVTISIEIRSSIDGGATRPCPASVTVLPQFVRNTSSFSDPALNLSQIALKNLSRRLGNSLEILNYIHIVTNILNRLSLEPEVNMKSLVFLRNALVCVVCDINTIDQFYIKDTIDVLKNLLQITSQVMLTTISKVTAFTNFIAKQRSLEQKTLNNMISLLSHNLKTVTYYDYQKDITKTATEMKLFYYNLVGNSSLLSTINSCLSYASGSMTGLTLAKHLVDNILHIITDLSLKFLVLNKNEEFKLRTDLVSVYATYQRTTDSCGFCVFHLPQSFVRRHDNCVIIVVTELNQNSYFWANDSGELTGSVIELKSFRCNTQRKISNQFFVEPFEIELRLPEKQIVTSEYILHPSNINYHSFNISHEHLQHVIQLHLHFTPPATRVFPVLLLFRMFAKPTPSQYHSRQIHSWEKSIIRMTLPSSQLSAGGVGYFALLNADFEKPHRWRNIKVSYRMNVDKNQCLSWEAHRGTWTPHSCRTQTADTTSTVKCSCHRMHPVTLTKEQIATNLTTGDTRIFLNVAYNWTVVIVMVLGVSFYIGALVLSPNADVVSGERKMHYLPDNFPCEPFLYAVTIHTGHCSATEMSAKVYIVLCGEDGFTQTKELQVPGCTFFGRNSQDTFIVSSAESLGSLCAIKIWHDNSGPNPNWYLKHVEVSEVNRDRQAKGRTWLFDSQCWLSVDRSDGKVERRLTVYNGNMSFAKMVNLKVCNYMADFHMWRSIASCPNTNSLTRRQRLSICVLLWLGYSCVSALIISHIHDKINLEVDIKNVSMNAVTSGILSVTLVLPFATFLSFVFRLSQVKRFKSAPMNMKTEGLEDASSLNNTLFELHFSWDGLQHWVQESWRKKYQDANASSVSSWCLDAKIIDDVQNNVAISKEDIIVVDNWSETEEKEINADSKTKQNREDDLKICKWLNYATWAVWLLLCMSCLASSAVLGLRFTHKEAVFGLQSLFISLLFCIFFIHPLMIFAMALIVLIRHRKSMNTSKYSTHLKNKLIYKSIQNYIWGQTRNPTLLKLLQARQRLRFLRLVQPPTVTELRKSRWVMKRERRIHQTVRDWFVFASLFFLMLCVTYGSSFNNYYTLNREVKKHYTSGNNSFMWIKTYDDWWRWAQTNLIDTLYKKTSKSSTFQNAHILIGEPVMWKTEARHLKALNSTLLPNCYKINLKKKTSLFRT</sequence>
<feature type="domain" description="PLAT" evidence="12">
    <location>
        <begin position="1554"/>
        <end position="1676"/>
    </location>
</feature>
<evidence type="ECO:0000313" key="15">
    <source>
        <dbReference type="EMBL" id="KAK7879412.1"/>
    </source>
</evidence>
<dbReference type="Gene3D" id="2.60.40.10">
    <property type="entry name" value="Immunoglobulins"/>
    <property type="match status" value="1"/>
</dbReference>
<evidence type="ECO:0000256" key="4">
    <source>
        <dbReference type="ARBA" id="ARBA00022737"/>
    </source>
</evidence>
<feature type="domain" description="PKD" evidence="11">
    <location>
        <begin position="305"/>
        <end position="352"/>
    </location>
</feature>
<feature type="domain" description="GAIN-B" evidence="13">
    <location>
        <begin position="1345"/>
        <end position="1494"/>
    </location>
</feature>
<dbReference type="InterPro" id="IPR036392">
    <property type="entry name" value="PLAT/LH2_dom_sf"/>
</dbReference>
<keyword evidence="4" id="KW-0677">Repeat</keyword>
<keyword evidence="6 9" id="KW-0472">Membrane</keyword>
<comment type="caution">
    <text evidence="15">The sequence shown here is derived from an EMBL/GenBank/DDBJ whole genome shotgun (WGS) entry which is preliminary data.</text>
</comment>
<dbReference type="GO" id="GO:0006816">
    <property type="term" value="P:calcium ion transport"/>
    <property type="evidence" value="ECO:0007669"/>
    <property type="project" value="TreeGrafter"/>
</dbReference>
<reference evidence="16" key="1">
    <citation type="submission" date="2024-04" db="EMBL/GenBank/DDBJ databases">
        <title>Salinicola lusitanus LLJ914,a marine bacterium isolated from the Okinawa Trough.</title>
        <authorList>
            <person name="Li J."/>
        </authorList>
    </citation>
    <scope>NUCLEOTIDE SEQUENCE [LARGE SCALE GENOMIC DNA]</scope>
</reference>
<dbReference type="InterPro" id="IPR035986">
    <property type="entry name" value="PKD_dom_sf"/>
</dbReference>
<feature type="domain" description="PKD" evidence="11">
    <location>
        <begin position="396"/>
        <end position="432"/>
    </location>
</feature>
<comment type="subcellular location">
    <subcellularLocation>
        <location evidence="1">Membrane</location>
        <topology evidence="1">Multi-pass membrane protein</topology>
    </subcellularLocation>
</comment>
<dbReference type="GO" id="GO:0005929">
    <property type="term" value="C:cilium"/>
    <property type="evidence" value="ECO:0007669"/>
    <property type="project" value="UniProtKB-ARBA"/>
</dbReference>
<evidence type="ECO:0000259" key="11">
    <source>
        <dbReference type="PROSITE" id="PS50093"/>
    </source>
</evidence>
<evidence type="ECO:0008006" key="17">
    <source>
        <dbReference type="Google" id="ProtNLM"/>
    </source>
</evidence>
<evidence type="ECO:0000313" key="16">
    <source>
        <dbReference type="Proteomes" id="UP001460270"/>
    </source>
</evidence>
<comment type="caution">
    <text evidence="8">Lacks conserved residue(s) required for the propagation of feature annotation.</text>
</comment>
<gene>
    <name evidence="15" type="ORF">WMY93_030748</name>
</gene>
<dbReference type="PANTHER" id="PTHR46730:SF4">
    <property type="entry name" value="POLYCYSTIC KIDNEY DISEASE PROTEIN 1-LIKE 1"/>
    <property type="match status" value="1"/>
</dbReference>
<evidence type="ECO:0000259" key="13">
    <source>
        <dbReference type="PROSITE" id="PS50221"/>
    </source>
</evidence>
<dbReference type="PROSITE" id="PS50221">
    <property type="entry name" value="GAIN_B"/>
    <property type="match status" value="1"/>
</dbReference>
<evidence type="ECO:0000259" key="14">
    <source>
        <dbReference type="PROSITE" id="PS51111"/>
    </source>
</evidence>
<evidence type="ECO:0000256" key="6">
    <source>
        <dbReference type="ARBA" id="ARBA00023136"/>
    </source>
</evidence>
<feature type="domain" description="REJ" evidence="14">
    <location>
        <begin position="453"/>
        <end position="997"/>
    </location>
</feature>
<evidence type="ECO:0000256" key="1">
    <source>
        <dbReference type="ARBA" id="ARBA00004141"/>
    </source>
</evidence>
<dbReference type="SMART" id="SM00308">
    <property type="entry name" value="LH2"/>
    <property type="match status" value="1"/>
</dbReference>
<dbReference type="InterPro" id="IPR001024">
    <property type="entry name" value="PLAT/LH2_dom"/>
</dbReference>
<dbReference type="Pfam" id="PF02010">
    <property type="entry name" value="REJ"/>
    <property type="match status" value="2"/>
</dbReference>
<protein>
    <recommendedName>
        <fullName evidence="17">Polycystic kidney disease protein 1-like 1</fullName>
    </recommendedName>
</protein>
<dbReference type="PROSITE" id="PS50093">
    <property type="entry name" value="PKD"/>
    <property type="match status" value="2"/>
</dbReference>
<evidence type="ECO:0000256" key="9">
    <source>
        <dbReference type="SAM" id="Phobius"/>
    </source>
</evidence>
<keyword evidence="5 9" id="KW-1133">Transmembrane helix</keyword>
<evidence type="ECO:0000256" key="3">
    <source>
        <dbReference type="ARBA" id="ARBA00022692"/>
    </source>
</evidence>
<dbReference type="PROSITE" id="PS50095">
    <property type="entry name" value="PLAT"/>
    <property type="match status" value="1"/>
</dbReference>
<dbReference type="SUPFAM" id="SSF49299">
    <property type="entry name" value="PKD domain"/>
    <property type="match status" value="2"/>
</dbReference>
<dbReference type="InterPro" id="IPR057244">
    <property type="entry name" value="GAIN_B"/>
</dbReference>
<evidence type="ECO:0000256" key="2">
    <source>
        <dbReference type="ARBA" id="ARBA00007200"/>
    </source>
</evidence>
<dbReference type="GO" id="GO:0005261">
    <property type="term" value="F:monoatomic cation channel activity"/>
    <property type="evidence" value="ECO:0007669"/>
    <property type="project" value="TreeGrafter"/>
</dbReference>
<evidence type="ECO:0000259" key="12">
    <source>
        <dbReference type="PROSITE" id="PS50095"/>
    </source>
</evidence>
<comment type="similarity">
    <text evidence="2">Belongs to the polycystin family.</text>
</comment>
<feature type="transmembrane region" description="Helical" evidence="9">
    <location>
        <begin position="1507"/>
        <end position="1530"/>
    </location>
</feature>
<dbReference type="InterPro" id="IPR022409">
    <property type="entry name" value="PKD/Chitinase_dom"/>
</dbReference>
<dbReference type="SMART" id="SM00089">
    <property type="entry name" value="PKD"/>
    <property type="match status" value="2"/>
</dbReference>
<feature type="transmembrane region" description="Helical" evidence="9">
    <location>
        <begin position="1720"/>
        <end position="1741"/>
    </location>
</feature>
<dbReference type="Gene3D" id="2.60.60.20">
    <property type="entry name" value="PLAT/LH2 domain"/>
    <property type="match status" value="1"/>
</dbReference>
<keyword evidence="16" id="KW-1185">Reference proteome</keyword>
<accession>A0AAW0MH08</accession>